<dbReference type="InterPro" id="IPR023199">
    <property type="entry name" value="GriE/MELC1_sf"/>
</dbReference>
<evidence type="ECO:0000256" key="2">
    <source>
        <dbReference type="ARBA" id="ARBA00023008"/>
    </source>
</evidence>
<protein>
    <submittedName>
        <fullName evidence="4">Tyrosinase cofactor</fullName>
    </submittedName>
</protein>
<evidence type="ECO:0000256" key="3">
    <source>
        <dbReference type="SAM" id="MobiDB-lite"/>
    </source>
</evidence>
<dbReference type="EMBL" id="CP102332">
    <property type="protein sequence ID" value="UUS32252.1"/>
    <property type="molecule type" value="Genomic_DNA"/>
</dbReference>
<feature type="compositionally biased region" description="Low complexity" evidence="3">
    <location>
        <begin position="73"/>
        <end position="86"/>
    </location>
</feature>
<organism evidence="4 5">
    <name type="scientific">Streptomyces changanensis</name>
    <dbReference type="NCBI Taxonomy" id="2964669"/>
    <lineage>
        <taxon>Bacteria</taxon>
        <taxon>Bacillati</taxon>
        <taxon>Actinomycetota</taxon>
        <taxon>Actinomycetes</taxon>
        <taxon>Kitasatosporales</taxon>
        <taxon>Streptomycetaceae</taxon>
        <taxon>Streptomyces</taxon>
    </lineage>
</organism>
<feature type="region of interest" description="Disordered" evidence="3">
    <location>
        <begin position="1"/>
        <end position="31"/>
    </location>
</feature>
<name>A0ABY5N6U8_9ACTN</name>
<keyword evidence="1" id="KW-0732">Signal</keyword>
<dbReference type="Proteomes" id="UP001060150">
    <property type="component" value="Chromosome"/>
</dbReference>
<accession>A0ABY5N6U8</accession>
<evidence type="ECO:0000313" key="4">
    <source>
        <dbReference type="EMBL" id="UUS32252.1"/>
    </source>
</evidence>
<feature type="compositionally biased region" description="Low complexity" evidence="3">
    <location>
        <begin position="1"/>
        <end position="12"/>
    </location>
</feature>
<dbReference type="Gene3D" id="3.30.1880.10">
    <property type="entry name" value="protein ne1242 domain like"/>
    <property type="match status" value="1"/>
</dbReference>
<evidence type="ECO:0000256" key="1">
    <source>
        <dbReference type="ARBA" id="ARBA00022729"/>
    </source>
</evidence>
<evidence type="ECO:0000313" key="5">
    <source>
        <dbReference type="Proteomes" id="UP001060150"/>
    </source>
</evidence>
<proteinExistence type="predicted"/>
<reference evidence="4" key="1">
    <citation type="submission" date="2022-08" db="EMBL/GenBank/DDBJ databases">
        <title>Streptomyces changanensis sp. nov., an actinomycete isolated from soil.</title>
        <authorList>
            <person name="Wu H."/>
            <person name="Han L."/>
        </authorList>
    </citation>
    <scope>NUCLEOTIDE SEQUENCE</scope>
    <source>
        <strain evidence="4">HL-66</strain>
    </source>
</reference>
<feature type="compositionally biased region" description="Basic residues" evidence="3">
    <location>
        <begin position="13"/>
        <end position="24"/>
    </location>
</feature>
<keyword evidence="5" id="KW-1185">Reference proteome</keyword>
<keyword evidence="2" id="KW-0186">Copper</keyword>
<sequence>MIAKSPQPLLAARLRRRGPLRRGPQRGGPVRRGVLRALFTAAVASFTGGALARVATTPHDGPGGPPTGGSGPGRAPAPGAGRPVHGAFDETYRGRRIQGRPVTAAVPEFEVLVDGRPLHLMRCAGGGYLTLVNHYETYPTPLAATRAAVDELGGARLARSVGHGAALRREGGGHGAHA</sequence>
<dbReference type="Pfam" id="PF06236">
    <property type="entry name" value="MelC1"/>
    <property type="match status" value="1"/>
</dbReference>
<dbReference type="RefSeq" id="WP_257375437.1">
    <property type="nucleotide sequence ID" value="NZ_CP102332.1"/>
</dbReference>
<feature type="region of interest" description="Disordered" evidence="3">
    <location>
        <begin position="53"/>
        <end position="87"/>
    </location>
</feature>
<gene>
    <name evidence="4" type="ORF">NRO40_16480</name>
</gene>
<dbReference type="InterPro" id="IPR010928">
    <property type="entry name" value="MelC1"/>
</dbReference>